<feature type="active site" description="Acyl-ester intermediate" evidence="7">
    <location>
        <position position="78"/>
    </location>
</feature>
<evidence type="ECO:0000256" key="7">
    <source>
        <dbReference type="PIRSR" id="PIRSR618044-1"/>
    </source>
</evidence>
<organism evidence="12 13">
    <name type="scientific">Bosea psychrotolerans</name>
    <dbReference type="NCBI Taxonomy" id="1871628"/>
    <lineage>
        <taxon>Bacteria</taxon>
        <taxon>Pseudomonadati</taxon>
        <taxon>Pseudomonadota</taxon>
        <taxon>Alphaproteobacteria</taxon>
        <taxon>Hyphomicrobiales</taxon>
        <taxon>Boseaceae</taxon>
        <taxon>Bosea</taxon>
    </lineage>
</organism>
<dbReference type="SUPFAM" id="SSF110997">
    <property type="entry name" value="Sporulation related repeat"/>
    <property type="match status" value="1"/>
</dbReference>
<feature type="region of interest" description="Disordered" evidence="10">
    <location>
        <begin position="294"/>
        <end position="319"/>
    </location>
</feature>
<keyword evidence="12" id="KW-0121">Carboxypeptidase</keyword>
<comment type="caution">
    <text evidence="12">The sequence shown here is derived from an EMBL/GenBank/DDBJ whole genome shotgun (WGS) entry which is preliminary data.</text>
</comment>
<dbReference type="EMBL" id="PQFZ01000003">
    <property type="protein sequence ID" value="POR54266.1"/>
    <property type="molecule type" value="Genomic_DNA"/>
</dbReference>
<dbReference type="PRINTS" id="PR00725">
    <property type="entry name" value="DADACBPTASE1"/>
</dbReference>
<dbReference type="GO" id="GO:0042834">
    <property type="term" value="F:peptidoglycan binding"/>
    <property type="evidence" value="ECO:0007669"/>
    <property type="project" value="InterPro"/>
</dbReference>
<dbReference type="PANTHER" id="PTHR21581:SF6">
    <property type="entry name" value="TRAFFICKING PROTEIN PARTICLE COMPLEX SUBUNIT 12"/>
    <property type="match status" value="1"/>
</dbReference>
<dbReference type="InterPro" id="IPR036680">
    <property type="entry name" value="SPOR-like_sf"/>
</dbReference>
<dbReference type="Pfam" id="PF05036">
    <property type="entry name" value="SPOR"/>
    <property type="match status" value="1"/>
</dbReference>
<keyword evidence="6" id="KW-0961">Cell wall biogenesis/degradation</keyword>
<dbReference type="GO" id="GO:0006508">
    <property type="term" value="P:proteolysis"/>
    <property type="evidence" value="ECO:0007669"/>
    <property type="project" value="InterPro"/>
</dbReference>
<feature type="domain" description="SPOR" evidence="11">
    <location>
        <begin position="491"/>
        <end position="575"/>
    </location>
</feature>
<keyword evidence="2" id="KW-0732">Signal</keyword>
<dbReference type="InterPro" id="IPR007730">
    <property type="entry name" value="SPOR-like_dom"/>
</dbReference>
<evidence type="ECO:0000256" key="5">
    <source>
        <dbReference type="ARBA" id="ARBA00022984"/>
    </source>
</evidence>
<dbReference type="Gene3D" id="3.30.70.1070">
    <property type="entry name" value="Sporulation related repeat"/>
    <property type="match status" value="1"/>
</dbReference>
<dbReference type="InterPro" id="IPR018044">
    <property type="entry name" value="Peptidase_S11"/>
</dbReference>
<dbReference type="PANTHER" id="PTHR21581">
    <property type="entry name" value="D-ALANYL-D-ALANINE CARBOXYPEPTIDASE"/>
    <property type="match status" value="1"/>
</dbReference>
<name>A0A2S4MHN5_9HYPH</name>
<evidence type="ECO:0000256" key="2">
    <source>
        <dbReference type="ARBA" id="ARBA00022729"/>
    </source>
</evidence>
<evidence type="ECO:0000256" key="4">
    <source>
        <dbReference type="ARBA" id="ARBA00022960"/>
    </source>
</evidence>
<dbReference type="Pfam" id="PF00768">
    <property type="entry name" value="Peptidase_S11"/>
    <property type="match status" value="1"/>
</dbReference>
<reference evidence="12 13" key="1">
    <citation type="submission" date="2018-01" db="EMBL/GenBank/DDBJ databases">
        <title>Genomic Encyclopedia of Type Strains, Phase III (KMG-III): the genomes of soil and plant-associated and newly described type strains.</title>
        <authorList>
            <person name="Whitman W."/>
        </authorList>
    </citation>
    <scope>NUCLEOTIDE SEQUENCE [LARGE SCALE GENOMIC DNA]</scope>
    <source>
        <strain evidence="12 13">1131</strain>
    </source>
</reference>
<keyword evidence="5" id="KW-0573">Peptidoglycan synthesis</keyword>
<feature type="active site" evidence="7">
    <location>
        <position position="138"/>
    </location>
</feature>
<evidence type="ECO:0000256" key="9">
    <source>
        <dbReference type="RuleBase" id="RU004016"/>
    </source>
</evidence>
<evidence type="ECO:0000256" key="10">
    <source>
        <dbReference type="SAM" id="MobiDB-lite"/>
    </source>
</evidence>
<evidence type="ECO:0000256" key="3">
    <source>
        <dbReference type="ARBA" id="ARBA00022801"/>
    </source>
</evidence>
<feature type="binding site" evidence="8">
    <location>
        <position position="241"/>
    </location>
    <ligand>
        <name>substrate</name>
    </ligand>
</feature>
<sequence length="575" mass="60975">MAFCCVGTRRARLRAVVGLIGVVTIAVSMAASPAEARKRRHHGAGGGYTPPYAAMVVDVKSGRTLHAVNEDAPRIPASLTKVMTLYMLFEQMERGRFSMDSELKVSSYAAAQPPTKLGLRPGSTIAVEDAIKGMITLSANDASVVVAESIAGSEDAFAEMMTRKARSLGMSSTRFYNPHGLPHSPPNLTTARDLTILARAIQERFPRYFPLFQTRSFQYGERTIRGHNRLLGRIEGVDGIKTGYTRASGFNLMTSAKSEGHQIVSIVLGGRSGASRDKIMADLVVANLPRAATSGRASTTVAEAPEPEEAPRRAAPVAAAPSQPVAVAAVEPMPVPRPRIQQEAPLPAAARAYTATTTTPIAPPRPLNVGAQPLQLSGMRAVTATTTPSAMRWSIGSQPADAKVLRPPANVDVTSSIAKVSEPDEEALAKLAQSKPQEIKQQETKQAERKIELRQPVAVAVADKKSEPATTTLVAKAAADTKANDARPVASVASGKWIIQLGATDDEAKAKDILVRARSKAAGPLADASGFTEKVEKGGATLFRARFAGFEDPKDAQNACAKLKRDGFACFATRG</sequence>
<evidence type="ECO:0000256" key="6">
    <source>
        <dbReference type="ARBA" id="ARBA00023316"/>
    </source>
</evidence>
<gene>
    <name evidence="12" type="ORF">CYD53_103370</name>
</gene>
<dbReference type="SUPFAM" id="SSF56601">
    <property type="entry name" value="beta-lactamase/transpeptidase-like"/>
    <property type="match status" value="1"/>
</dbReference>
<dbReference type="Proteomes" id="UP000236919">
    <property type="component" value="Unassembled WGS sequence"/>
</dbReference>
<dbReference type="GO" id="GO:0071555">
    <property type="term" value="P:cell wall organization"/>
    <property type="evidence" value="ECO:0007669"/>
    <property type="project" value="UniProtKB-KW"/>
</dbReference>
<dbReference type="GO" id="GO:0009002">
    <property type="term" value="F:serine-type D-Ala-D-Ala carboxypeptidase activity"/>
    <property type="evidence" value="ECO:0007669"/>
    <property type="project" value="InterPro"/>
</dbReference>
<evidence type="ECO:0000256" key="1">
    <source>
        <dbReference type="ARBA" id="ARBA00007164"/>
    </source>
</evidence>
<evidence type="ECO:0000313" key="13">
    <source>
        <dbReference type="Proteomes" id="UP000236919"/>
    </source>
</evidence>
<proteinExistence type="inferred from homology"/>
<comment type="similarity">
    <text evidence="1 9">Belongs to the peptidase S11 family.</text>
</comment>
<dbReference type="GO" id="GO:0009252">
    <property type="term" value="P:peptidoglycan biosynthetic process"/>
    <property type="evidence" value="ECO:0007669"/>
    <property type="project" value="UniProtKB-KW"/>
</dbReference>
<dbReference type="InterPro" id="IPR012338">
    <property type="entry name" value="Beta-lactam/transpept-like"/>
</dbReference>
<feature type="active site" description="Proton acceptor" evidence="7">
    <location>
        <position position="81"/>
    </location>
</feature>
<accession>A0A2S4MHN5</accession>
<evidence type="ECO:0000256" key="8">
    <source>
        <dbReference type="PIRSR" id="PIRSR618044-2"/>
    </source>
</evidence>
<keyword evidence="4" id="KW-0133">Cell shape</keyword>
<protein>
    <submittedName>
        <fullName evidence="12">D-alanyl-D-alanine carboxypeptidase</fullName>
    </submittedName>
</protein>
<keyword evidence="3" id="KW-0378">Hydrolase</keyword>
<dbReference type="GO" id="GO:0008360">
    <property type="term" value="P:regulation of cell shape"/>
    <property type="evidence" value="ECO:0007669"/>
    <property type="project" value="UniProtKB-KW"/>
</dbReference>
<evidence type="ECO:0000259" key="11">
    <source>
        <dbReference type="PROSITE" id="PS51724"/>
    </source>
</evidence>
<keyword evidence="13" id="KW-1185">Reference proteome</keyword>
<dbReference type="PROSITE" id="PS51724">
    <property type="entry name" value="SPOR"/>
    <property type="match status" value="1"/>
</dbReference>
<dbReference type="AlphaFoldDB" id="A0A2S4MHN5"/>
<keyword evidence="12" id="KW-0645">Protease</keyword>
<dbReference type="InterPro" id="IPR001967">
    <property type="entry name" value="Peptidase_S11_N"/>
</dbReference>
<dbReference type="Gene3D" id="3.40.710.10">
    <property type="entry name" value="DD-peptidase/beta-lactamase superfamily"/>
    <property type="match status" value="1"/>
</dbReference>
<evidence type="ECO:0000313" key="12">
    <source>
        <dbReference type="EMBL" id="POR54266.1"/>
    </source>
</evidence>